<sequence>MDGADDFNRDPTKGLEFLQRRHLLPEKLDPQSVACFLIYAAAWTRKSLEIFWETIMNFMFRFFVGFLTSNFQDMNLDPAFQLFLETVGLPGESQKILLGEIL</sequence>
<evidence type="ECO:0000313" key="2">
    <source>
        <dbReference type="EMBL" id="MBA4666686.1"/>
    </source>
</evidence>
<reference evidence="2" key="2">
    <citation type="submission" date="2020-07" db="EMBL/GenBank/DDBJ databases">
        <authorList>
            <person name="Vera ALvarez R."/>
            <person name="Arias-Moreno D.M."/>
            <person name="Jimenez-Jacinto V."/>
            <person name="Jimenez-Bremont J.F."/>
            <person name="Swaminathan K."/>
            <person name="Moose S.P."/>
            <person name="Guerrero-Gonzalez M.L."/>
            <person name="Marino-Ramirez L."/>
            <person name="Landsman D."/>
            <person name="Rodriguez-Kessler M."/>
            <person name="Delgado-Sanchez P."/>
        </authorList>
    </citation>
    <scope>NUCLEOTIDE SEQUENCE</scope>
    <source>
        <tissue evidence="2">Cladode</tissue>
    </source>
</reference>
<organism evidence="2">
    <name type="scientific">Opuntia streptacantha</name>
    <name type="common">Prickly pear cactus</name>
    <name type="synonym">Opuntia cardona</name>
    <dbReference type="NCBI Taxonomy" id="393608"/>
    <lineage>
        <taxon>Eukaryota</taxon>
        <taxon>Viridiplantae</taxon>
        <taxon>Streptophyta</taxon>
        <taxon>Embryophyta</taxon>
        <taxon>Tracheophyta</taxon>
        <taxon>Spermatophyta</taxon>
        <taxon>Magnoliopsida</taxon>
        <taxon>eudicotyledons</taxon>
        <taxon>Gunneridae</taxon>
        <taxon>Pentapetalae</taxon>
        <taxon>Caryophyllales</taxon>
        <taxon>Cactineae</taxon>
        <taxon>Cactaceae</taxon>
        <taxon>Opuntioideae</taxon>
        <taxon>Opuntia</taxon>
    </lineage>
</organism>
<reference evidence="2" key="1">
    <citation type="journal article" date="2013" name="J. Plant Res.">
        <title>Effect of fungi and light on seed germination of three Opuntia species from semiarid lands of central Mexico.</title>
        <authorList>
            <person name="Delgado-Sanchez P."/>
            <person name="Jimenez-Bremont J.F."/>
            <person name="Guerrero-Gonzalez Mde L."/>
            <person name="Flores J."/>
        </authorList>
    </citation>
    <scope>NUCLEOTIDE SEQUENCE</scope>
    <source>
        <tissue evidence="2">Cladode</tissue>
    </source>
</reference>
<dbReference type="InterPro" id="IPR035999">
    <property type="entry name" value="Sec7_dom_sf"/>
</dbReference>
<dbReference type="Gene3D" id="1.10.220.20">
    <property type="match status" value="1"/>
</dbReference>
<dbReference type="GO" id="GO:0032012">
    <property type="term" value="P:regulation of ARF protein signal transduction"/>
    <property type="evidence" value="ECO:0007669"/>
    <property type="project" value="InterPro"/>
</dbReference>
<dbReference type="PROSITE" id="PS50190">
    <property type="entry name" value="SEC7"/>
    <property type="match status" value="1"/>
</dbReference>
<dbReference type="Pfam" id="PF01369">
    <property type="entry name" value="Sec7"/>
    <property type="match status" value="1"/>
</dbReference>
<feature type="domain" description="SEC7" evidence="1">
    <location>
        <begin position="3"/>
        <end position="96"/>
    </location>
</feature>
<dbReference type="AlphaFoldDB" id="A0A7C9EIE9"/>
<proteinExistence type="predicted"/>
<dbReference type="GO" id="GO:0005085">
    <property type="term" value="F:guanyl-nucleotide exchange factor activity"/>
    <property type="evidence" value="ECO:0007669"/>
    <property type="project" value="InterPro"/>
</dbReference>
<dbReference type="EMBL" id="GISG01232399">
    <property type="protein sequence ID" value="MBA4666686.1"/>
    <property type="molecule type" value="Transcribed_RNA"/>
</dbReference>
<name>A0A7C9EIE9_OPUST</name>
<accession>A0A7C9EIE9</accession>
<evidence type="ECO:0000259" key="1">
    <source>
        <dbReference type="PROSITE" id="PS50190"/>
    </source>
</evidence>
<dbReference type="PANTHER" id="PTHR10663">
    <property type="entry name" value="GUANYL-NUCLEOTIDE EXCHANGE FACTOR"/>
    <property type="match status" value="1"/>
</dbReference>
<protein>
    <recommendedName>
        <fullName evidence="1">SEC7 domain-containing protein</fullName>
    </recommendedName>
</protein>
<dbReference type="PANTHER" id="PTHR10663:SF388">
    <property type="entry name" value="GOLGI-SPECIFIC BREFELDIN A-RESISTANCE GUANINE NUCLEOTIDE EXCHANGE FACTOR 1"/>
    <property type="match status" value="1"/>
</dbReference>
<dbReference type="SUPFAM" id="SSF48425">
    <property type="entry name" value="Sec7 domain"/>
    <property type="match status" value="1"/>
</dbReference>
<dbReference type="InterPro" id="IPR000904">
    <property type="entry name" value="Sec7_dom"/>
</dbReference>